<evidence type="ECO:0000313" key="1">
    <source>
        <dbReference type="EMBL" id="MEU6820469.1"/>
    </source>
</evidence>
<evidence type="ECO:0000313" key="2">
    <source>
        <dbReference type="Proteomes" id="UP001551176"/>
    </source>
</evidence>
<dbReference type="Proteomes" id="UP001551176">
    <property type="component" value="Unassembled WGS sequence"/>
</dbReference>
<gene>
    <name evidence="1" type="ORF">ABZ921_07555</name>
</gene>
<comment type="caution">
    <text evidence="1">The sequence shown here is derived from an EMBL/GenBank/DDBJ whole genome shotgun (WGS) entry which is preliminary data.</text>
</comment>
<keyword evidence="2" id="KW-1185">Reference proteome</keyword>
<organism evidence="1 2">
    <name type="scientific">Streptomyces atriruber</name>
    <dbReference type="NCBI Taxonomy" id="545121"/>
    <lineage>
        <taxon>Bacteria</taxon>
        <taxon>Bacillati</taxon>
        <taxon>Actinomycetota</taxon>
        <taxon>Actinomycetes</taxon>
        <taxon>Kitasatosporales</taxon>
        <taxon>Streptomycetaceae</taxon>
        <taxon>Streptomyces</taxon>
    </lineage>
</organism>
<protein>
    <submittedName>
        <fullName evidence="1">DUF397 domain-containing protein</fullName>
    </submittedName>
</protein>
<dbReference type="RefSeq" id="WP_359346037.1">
    <property type="nucleotide sequence ID" value="NZ_JBEYXV010000003.1"/>
</dbReference>
<dbReference type="EMBL" id="JBEYXV010000003">
    <property type="protein sequence ID" value="MEU6820469.1"/>
    <property type="molecule type" value="Genomic_DNA"/>
</dbReference>
<accession>A0ABV3BHJ2</accession>
<sequence>MGTLTNGRTTIPYDNWTAPRLDWRKAGRTDLDPILKECVILAAAPPAQGHPHHSIPDGTRMIAISDDKDPAAPVLFMSRVEISKFFDGVIAGEFDEFRASAVELAAAAAERTL</sequence>
<proteinExistence type="predicted"/>
<name>A0ABV3BHJ2_9ACTN</name>
<reference evidence="1 2" key="1">
    <citation type="submission" date="2024-06" db="EMBL/GenBank/DDBJ databases">
        <title>The Natural Products Discovery Center: Release of the First 8490 Sequenced Strains for Exploring Actinobacteria Biosynthetic Diversity.</title>
        <authorList>
            <person name="Kalkreuter E."/>
            <person name="Kautsar S.A."/>
            <person name="Yang D."/>
            <person name="Bader C.D."/>
            <person name="Teijaro C.N."/>
            <person name="Fluegel L."/>
            <person name="Davis C.M."/>
            <person name="Simpson J.R."/>
            <person name="Lauterbach L."/>
            <person name="Steele A.D."/>
            <person name="Gui C."/>
            <person name="Meng S."/>
            <person name="Li G."/>
            <person name="Viehrig K."/>
            <person name="Ye F."/>
            <person name="Su P."/>
            <person name="Kiefer A.F."/>
            <person name="Nichols A."/>
            <person name="Cepeda A.J."/>
            <person name="Yan W."/>
            <person name="Fan B."/>
            <person name="Jiang Y."/>
            <person name="Adhikari A."/>
            <person name="Zheng C.-J."/>
            <person name="Schuster L."/>
            <person name="Cowan T.M."/>
            <person name="Smanski M.J."/>
            <person name="Chevrette M.G."/>
            <person name="De Carvalho L.P.S."/>
            <person name="Shen B."/>
        </authorList>
    </citation>
    <scope>NUCLEOTIDE SEQUENCE [LARGE SCALE GENOMIC DNA]</scope>
    <source>
        <strain evidence="1 2">NPDC046838</strain>
    </source>
</reference>